<dbReference type="GO" id="GO:0020037">
    <property type="term" value="F:heme binding"/>
    <property type="evidence" value="ECO:0007669"/>
    <property type="project" value="InterPro"/>
</dbReference>
<dbReference type="STRING" id="1219032.GCA_001515545_02976"/>
<dbReference type="Proteomes" id="UP000220246">
    <property type="component" value="Unassembled WGS sequence"/>
</dbReference>
<evidence type="ECO:0000256" key="4">
    <source>
        <dbReference type="ARBA" id="ARBA00022982"/>
    </source>
</evidence>
<dbReference type="OrthoDB" id="8526831at2"/>
<dbReference type="GO" id="GO:0009055">
    <property type="term" value="F:electron transfer activity"/>
    <property type="evidence" value="ECO:0007669"/>
    <property type="project" value="InterPro"/>
</dbReference>
<feature type="domain" description="Cytochrome c" evidence="8">
    <location>
        <begin position="38"/>
        <end position="117"/>
    </location>
</feature>
<keyword evidence="7" id="KW-0732">Signal</keyword>
<evidence type="ECO:0000256" key="2">
    <source>
        <dbReference type="ARBA" id="ARBA00022617"/>
    </source>
</evidence>
<dbReference type="GeneID" id="80800564"/>
<dbReference type="InterPro" id="IPR050597">
    <property type="entry name" value="Cytochrome_c_Oxidase_Subunit"/>
</dbReference>
<keyword evidence="4" id="KW-0249">Electron transport</keyword>
<evidence type="ECO:0000313" key="9">
    <source>
        <dbReference type="EMBL" id="PEH88572.1"/>
    </source>
</evidence>
<dbReference type="InterPro" id="IPR036909">
    <property type="entry name" value="Cyt_c-like_dom_sf"/>
</dbReference>
<protein>
    <recommendedName>
        <fullName evidence="8">Cytochrome c domain-containing protein</fullName>
    </recommendedName>
</protein>
<evidence type="ECO:0000256" key="6">
    <source>
        <dbReference type="PROSITE-ProRule" id="PRU00433"/>
    </source>
</evidence>
<dbReference type="PANTHER" id="PTHR33751:SF9">
    <property type="entry name" value="CYTOCHROME C4"/>
    <property type="match status" value="1"/>
</dbReference>
<evidence type="ECO:0000256" key="5">
    <source>
        <dbReference type="ARBA" id="ARBA00023004"/>
    </source>
</evidence>
<dbReference type="GO" id="GO:0046872">
    <property type="term" value="F:metal ion binding"/>
    <property type="evidence" value="ECO:0007669"/>
    <property type="project" value="UniProtKB-KW"/>
</dbReference>
<dbReference type="AlphaFoldDB" id="A0A2A7UTH6"/>
<proteinExistence type="predicted"/>
<dbReference type="PROSITE" id="PS51007">
    <property type="entry name" value="CYTC"/>
    <property type="match status" value="1"/>
</dbReference>
<gene>
    <name evidence="9" type="ORF">CRM82_08120</name>
</gene>
<keyword evidence="1" id="KW-0813">Transport</keyword>
<name>A0A2A7UTH6_COMTR</name>
<dbReference type="PANTHER" id="PTHR33751">
    <property type="entry name" value="CBB3-TYPE CYTOCHROME C OXIDASE SUBUNIT FIXP"/>
    <property type="match status" value="1"/>
</dbReference>
<dbReference type="Pfam" id="PF00034">
    <property type="entry name" value="Cytochrom_C"/>
    <property type="match status" value="1"/>
</dbReference>
<dbReference type="EMBL" id="PDEA01000001">
    <property type="protein sequence ID" value="PEH88572.1"/>
    <property type="molecule type" value="Genomic_DNA"/>
</dbReference>
<keyword evidence="10" id="KW-1185">Reference proteome</keyword>
<evidence type="ECO:0000313" key="10">
    <source>
        <dbReference type="Proteomes" id="UP000220246"/>
    </source>
</evidence>
<sequence length="118" mass="12435">MPLAFRSSRAPRAVLALWPVLALTTAFHAQAATDAPAPLRAQDVAVLAATCANCHGPDGRSTGGIPQLRGVGEAHLLQRLQAFKAGTAKDATVMTRLAKGYEDEQIKALAAWFSKEGK</sequence>
<evidence type="ECO:0000256" key="1">
    <source>
        <dbReference type="ARBA" id="ARBA00022448"/>
    </source>
</evidence>
<dbReference type="RefSeq" id="WP_083520531.1">
    <property type="nucleotide sequence ID" value="NZ_DALZQJ010000014.1"/>
</dbReference>
<dbReference type="Gene3D" id="1.10.760.10">
    <property type="entry name" value="Cytochrome c-like domain"/>
    <property type="match status" value="1"/>
</dbReference>
<keyword evidence="3 6" id="KW-0479">Metal-binding</keyword>
<evidence type="ECO:0000259" key="8">
    <source>
        <dbReference type="PROSITE" id="PS51007"/>
    </source>
</evidence>
<organism evidence="9 10">
    <name type="scientific">Comamonas terrigena</name>
    <dbReference type="NCBI Taxonomy" id="32013"/>
    <lineage>
        <taxon>Bacteria</taxon>
        <taxon>Pseudomonadati</taxon>
        <taxon>Pseudomonadota</taxon>
        <taxon>Betaproteobacteria</taxon>
        <taxon>Burkholderiales</taxon>
        <taxon>Comamonadaceae</taxon>
        <taxon>Comamonas</taxon>
    </lineage>
</organism>
<feature type="signal peptide" evidence="7">
    <location>
        <begin position="1"/>
        <end position="31"/>
    </location>
</feature>
<accession>A0A2A7UTH6</accession>
<dbReference type="SUPFAM" id="SSF46626">
    <property type="entry name" value="Cytochrome c"/>
    <property type="match status" value="1"/>
</dbReference>
<comment type="caution">
    <text evidence="9">The sequence shown here is derived from an EMBL/GenBank/DDBJ whole genome shotgun (WGS) entry which is preliminary data.</text>
</comment>
<dbReference type="InterPro" id="IPR009056">
    <property type="entry name" value="Cyt_c-like_dom"/>
</dbReference>
<feature type="chain" id="PRO_5012947487" description="Cytochrome c domain-containing protein" evidence="7">
    <location>
        <begin position="32"/>
        <end position="118"/>
    </location>
</feature>
<keyword evidence="5 6" id="KW-0408">Iron</keyword>
<evidence type="ECO:0000256" key="7">
    <source>
        <dbReference type="SAM" id="SignalP"/>
    </source>
</evidence>
<keyword evidence="2 6" id="KW-0349">Heme</keyword>
<reference evidence="10" key="1">
    <citation type="submission" date="2017-09" db="EMBL/GenBank/DDBJ databases">
        <title>FDA dAtabase for Regulatory Grade micrObial Sequences (FDA-ARGOS): Supporting development and validation of Infectious Disease Dx tests.</title>
        <authorList>
            <person name="Minogue T."/>
            <person name="Wolcott M."/>
            <person name="Wasieloski L."/>
            <person name="Aguilar W."/>
            <person name="Moore D."/>
            <person name="Tallon L."/>
            <person name="Sadzewicz L."/>
            <person name="Ott S."/>
            <person name="Zhao X."/>
            <person name="Nagaraj S."/>
            <person name="Vavikolanu K."/>
            <person name="Aluvathingal J."/>
            <person name="Nadendla S."/>
            <person name="Sichtig H."/>
        </authorList>
    </citation>
    <scope>NUCLEOTIDE SEQUENCE [LARGE SCALE GENOMIC DNA]</scope>
    <source>
        <strain evidence="10">FDAARGOS_394</strain>
    </source>
</reference>
<evidence type="ECO:0000256" key="3">
    <source>
        <dbReference type="ARBA" id="ARBA00022723"/>
    </source>
</evidence>